<keyword evidence="3" id="KW-1003">Cell membrane</keyword>
<keyword evidence="4 8" id="KW-0812">Transmembrane</keyword>
<sequence>MTTSRIRRQTQHQRWYDRLPLLVMTAAVAAALMLVPAIYAGWVGDHDAGRPFLYGALTFAAIILFIGLSVWTMDQNNAARAMLLSLVGTFALLPVMLALPVVEAMPGLSFRSAYLEMVSSLTTTGATVFSVPSRVPDTVHLWRALMGWYGGFIMWVASIAILAPLRIGGFELVLTSVSLGRDATLGRAVMAEYPMQRVWRFCRALAPVYGGLTLVAWLALLVAGETPFIAACHAMSVLSTSGISPVATLGQAASGLAGEIVLFVFLFFALSRGLFARDVPTPLGRKWYQDPELRLAVVMIAVVPLLVFSLHWVSLLEVLVLSSDLQPLRGYWGGQFMTLSFLSTGGFISADWETARNWSGLTTPGLILMGLAMIGGGVATTAGGVKLLRVYALARHSQFEMAKLVHPSIVANPGTRLRRFKPEAAYVAWLYFMIFAVTIAALMLAFSVVGADFDTSLVLTVAGLTTTGPLTIVAGDVPIELGLLSGPQQLLLCVAMVLGRLETLALIALLNPEFWRA</sequence>
<evidence type="ECO:0000256" key="4">
    <source>
        <dbReference type="ARBA" id="ARBA00022692"/>
    </source>
</evidence>
<comment type="caution">
    <text evidence="9">The sequence shown here is derived from an EMBL/GenBank/DDBJ whole genome shotgun (WGS) entry which is preliminary data.</text>
</comment>
<dbReference type="RefSeq" id="WP_366193684.1">
    <property type="nucleotide sequence ID" value="NZ_JBFBVU010000018.1"/>
</dbReference>
<dbReference type="Pfam" id="PF02386">
    <property type="entry name" value="TrkH"/>
    <property type="match status" value="1"/>
</dbReference>
<protein>
    <submittedName>
        <fullName evidence="9">Potassium transporter TrkG</fullName>
    </submittedName>
</protein>
<feature type="transmembrane region" description="Helical" evidence="8">
    <location>
        <begin position="457"/>
        <end position="478"/>
    </location>
</feature>
<evidence type="ECO:0000313" key="10">
    <source>
        <dbReference type="Proteomes" id="UP001553161"/>
    </source>
</evidence>
<feature type="transmembrane region" description="Helical" evidence="8">
    <location>
        <begin position="295"/>
        <end position="319"/>
    </location>
</feature>
<organism evidence="9 10">
    <name type="scientific">Meridianimarinicoccus marinus</name>
    <dbReference type="NCBI Taxonomy" id="3231483"/>
    <lineage>
        <taxon>Bacteria</taxon>
        <taxon>Pseudomonadati</taxon>
        <taxon>Pseudomonadota</taxon>
        <taxon>Alphaproteobacteria</taxon>
        <taxon>Rhodobacterales</taxon>
        <taxon>Paracoccaceae</taxon>
        <taxon>Meridianimarinicoccus</taxon>
    </lineage>
</organism>
<keyword evidence="5 8" id="KW-1133">Transmembrane helix</keyword>
<feature type="transmembrane region" description="Helical" evidence="8">
    <location>
        <begin position="146"/>
        <end position="165"/>
    </location>
</feature>
<feature type="transmembrane region" description="Helical" evidence="8">
    <location>
        <begin position="21"/>
        <end position="40"/>
    </location>
</feature>
<feature type="transmembrane region" description="Helical" evidence="8">
    <location>
        <begin position="256"/>
        <end position="275"/>
    </location>
</feature>
<reference evidence="9 10" key="1">
    <citation type="submission" date="2024-07" db="EMBL/GenBank/DDBJ databases">
        <authorList>
            <person name="Kang M."/>
        </authorList>
    </citation>
    <scope>NUCLEOTIDE SEQUENCE [LARGE SCALE GENOMIC DNA]</scope>
    <source>
        <strain evidence="9 10">DFM31</strain>
    </source>
</reference>
<feature type="transmembrane region" description="Helical" evidence="8">
    <location>
        <begin position="83"/>
        <end position="102"/>
    </location>
</feature>
<feature type="transmembrane region" description="Helical" evidence="8">
    <location>
        <begin position="365"/>
        <end position="388"/>
    </location>
</feature>
<feature type="transmembrane region" description="Helical" evidence="8">
    <location>
        <begin position="52"/>
        <end position="71"/>
    </location>
</feature>
<feature type="transmembrane region" description="Helical" evidence="8">
    <location>
        <begin position="331"/>
        <end position="350"/>
    </location>
</feature>
<dbReference type="EMBL" id="JBFBVU010000018">
    <property type="protein sequence ID" value="MEV8467796.1"/>
    <property type="molecule type" value="Genomic_DNA"/>
</dbReference>
<feature type="transmembrane region" description="Helical" evidence="8">
    <location>
        <begin position="204"/>
        <end position="222"/>
    </location>
</feature>
<evidence type="ECO:0000313" key="9">
    <source>
        <dbReference type="EMBL" id="MEV8467796.1"/>
    </source>
</evidence>
<accession>A0ABV3L8K8</accession>
<dbReference type="PANTHER" id="PTHR32024">
    <property type="entry name" value="TRK SYSTEM POTASSIUM UPTAKE PROTEIN TRKG-RELATED"/>
    <property type="match status" value="1"/>
</dbReference>
<proteinExistence type="predicted"/>
<dbReference type="Proteomes" id="UP001553161">
    <property type="component" value="Unassembled WGS sequence"/>
</dbReference>
<evidence type="ECO:0000256" key="1">
    <source>
        <dbReference type="ARBA" id="ARBA00004651"/>
    </source>
</evidence>
<keyword evidence="6" id="KW-0406">Ion transport</keyword>
<feature type="transmembrane region" description="Helical" evidence="8">
    <location>
        <begin position="426"/>
        <end position="451"/>
    </location>
</feature>
<dbReference type="PANTHER" id="PTHR32024:SF3">
    <property type="entry name" value="TRK SYSTEM POTASSIUM UPTAKE PROTEIN"/>
    <property type="match status" value="1"/>
</dbReference>
<gene>
    <name evidence="9" type="ORF">AB0T83_13530</name>
</gene>
<keyword evidence="7 8" id="KW-0472">Membrane</keyword>
<evidence type="ECO:0000256" key="2">
    <source>
        <dbReference type="ARBA" id="ARBA00022448"/>
    </source>
</evidence>
<name>A0ABV3L8K8_9RHOB</name>
<evidence type="ECO:0000256" key="6">
    <source>
        <dbReference type="ARBA" id="ARBA00023065"/>
    </source>
</evidence>
<evidence type="ECO:0000256" key="8">
    <source>
        <dbReference type="SAM" id="Phobius"/>
    </source>
</evidence>
<evidence type="ECO:0000256" key="3">
    <source>
        <dbReference type="ARBA" id="ARBA00022475"/>
    </source>
</evidence>
<keyword evidence="10" id="KW-1185">Reference proteome</keyword>
<evidence type="ECO:0000256" key="5">
    <source>
        <dbReference type="ARBA" id="ARBA00022989"/>
    </source>
</evidence>
<comment type="subcellular location">
    <subcellularLocation>
        <location evidence="1">Cell membrane</location>
        <topology evidence="1">Multi-pass membrane protein</topology>
    </subcellularLocation>
</comment>
<evidence type="ECO:0000256" key="7">
    <source>
        <dbReference type="ARBA" id="ARBA00023136"/>
    </source>
</evidence>
<dbReference type="InterPro" id="IPR003445">
    <property type="entry name" value="Cat_transpt"/>
</dbReference>
<keyword evidence="2" id="KW-0813">Transport</keyword>
<feature type="transmembrane region" description="Helical" evidence="8">
    <location>
        <begin position="490"/>
        <end position="510"/>
    </location>
</feature>